<evidence type="ECO:0000256" key="1">
    <source>
        <dbReference type="SAM" id="MobiDB-lite"/>
    </source>
</evidence>
<comment type="caution">
    <text evidence="2">The sequence shown here is derived from an EMBL/GenBank/DDBJ whole genome shotgun (WGS) entry which is preliminary data.</text>
</comment>
<sequence length="179" mass="20851">MKALADNAARNVKEKTPTGWVKQPPNKFGGKWNEDADALKIGSQLVVIYSKWDTFILKFVRRFDGEERQERAKKKLEKLDLYRIKALKIFVDLTKITQAMRKNSDEEFKVKELLKKCSEQDHYRLLQMKENIKTYGKKKRAIPAENSNKAELQVPPKQRDLGQERVIYVESQGILLTIA</sequence>
<dbReference type="AlphaFoldDB" id="A0A2T9Y311"/>
<evidence type="ECO:0000313" key="3">
    <source>
        <dbReference type="Proteomes" id="UP000245383"/>
    </source>
</evidence>
<reference evidence="2 3" key="1">
    <citation type="journal article" date="2018" name="MBio">
        <title>Comparative Genomics Reveals the Core Gene Toolbox for the Fungus-Insect Symbiosis.</title>
        <authorList>
            <person name="Wang Y."/>
            <person name="Stata M."/>
            <person name="Wang W."/>
            <person name="Stajich J.E."/>
            <person name="White M.M."/>
            <person name="Moncalvo J.M."/>
        </authorList>
    </citation>
    <scope>NUCLEOTIDE SEQUENCE [LARGE SCALE GENOMIC DNA]</scope>
    <source>
        <strain evidence="2 3">SWE-8-4</strain>
    </source>
</reference>
<proteinExistence type="predicted"/>
<dbReference type="STRING" id="133385.A0A2T9Y311"/>
<evidence type="ECO:0000313" key="2">
    <source>
        <dbReference type="EMBL" id="PVU86735.1"/>
    </source>
</evidence>
<feature type="region of interest" description="Disordered" evidence="1">
    <location>
        <begin position="1"/>
        <end position="27"/>
    </location>
</feature>
<protein>
    <submittedName>
        <fullName evidence="2">Uncharacterized protein</fullName>
    </submittedName>
</protein>
<name>A0A2T9Y311_9FUNG</name>
<accession>A0A2T9Y311</accession>
<gene>
    <name evidence="2" type="ORF">BB561_006576</name>
</gene>
<organism evidence="2 3">
    <name type="scientific">Smittium simulii</name>
    <dbReference type="NCBI Taxonomy" id="133385"/>
    <lineage>
        <taxon>Eukaryota</taxon>
        <taxon>Fungi</taxon>
        <taxon>Fungi incertae sedis</taxon>
        <taxon>Zoopagomycota</taxon>
        <taxon>Kickxellomycotina</taxon>
        <taxon>Harpellomycetes</taxon>
        <taxon>Harpellales</taxon>
        <taxon>Legeriomycetaceae</taxon>
        <taxon>Smittium</taxon>
    </lineage>
</organism>
<dbReference type="Proteomes" id="UP000245383">
    <property type="component" value="Unassembled WGS sequence"/>
</dbReference>
<dbReference type="EMBL" id="MBFR01000613">
    <property type="protein sequence ID" value="PVU86735.1"/>
    <property type="molecule type" value="Genomic_DNA"/>
</dbReference>
<keyword evidence="3" id="KW-1185">Reference proteome</keyword>